<feature type="compositionally biased region" description="Polar residues" evidence="1">
    <location>
        <begin position="150"/>
        <end position="186"/>
    </location>
</feature>
<organism evidence="2">
    <name type="scientific">Trypanosoma brucei equiperdum</name>
    <dbReference type="NCBI Taxonomy" id="630700"/>
    <lineage>
        <taxon>Eukaryota</taxon>
        <taxon>Discoba</taxon>
        <taxon>Euglenozoa</taxon>
        <taxon>Kinetoplastea</taxon>
        <taxon>Metakinetoplastina</taxon>
        <taxon>Trypanosomatida</taxon>
        <taxon>Trypanosomatidae</taxon>
        <taxon>Trypanosoma</taxon>
    </lineage>
</organism>
<name>A0A3L6L744_9TRYP</name>
<accession>A0A3L6L744</accession>
<comment type="caution">
    <text evidence="2">The sequence shown here is derived from an EMBL/GenBank/DDBJ whole genome shotgun (WGS) entry which is preliminary data.</text>
</comment>
<dbReference type="EMBL" id="QSBY01000006">
    <property type="protein sequence ID" value="RHW71988.1"/>
    <property type="molecule type" value="Genomic_DNA"/>
</dbReference>
<reference evidence="2" key="1">
    <citation type="submission" date="2018-09" db="EMBL/GenBank/DDBJ databases">
        <title>whole genome sequence of T. equiperdum IVM-t1 strain.</title>
        <authorList>
            <person name="Suganuma K."/>
        </authorList>
    </citation>
    <scope>NUCLEOTIDE SEQUENCE [LARGE SCALE GENOMIC DNA]</scope>
    <source>
        <strain evidence="2">IVM-t1</strain>
    </source>
</reference>
<dbReference type="AlphaFoldDB" id="A0A3L6L744"/>
<evidence type="ECO:0000256" key="1">
    <source>
        <dbReference type="SAM" id="MobiDB-lite"/>
    </source>
</evidence>
<feature type="region of interest" description="Disordered" evidence="1">
    <location>
        <begin position="150"/>
        <end position="206"/>
    </location>
</feature>
<gene>
    <name evidence="2" type="ORF">DPX39_060033400</name>
</gene>
<feature type="region of interest" description="Disordered" evidence="1">
    <location>
        <begin position="86"/>
        <end position="109"/>
    </location>
</feature>
<sequence length="288" mass="32245">MQPRKTVKKVDVEPSPEEDAELLPHLKVSAKWSERAVNNGKSLSQVQFLLGALGKQLEDCNKELASVYANADLLSSLRITEYRQRNTPGGLLTPTRKARTKRNASTRPVARQQLDENSTEALIAAMDEKKRARVTAALIAFFKRDMQEQNSPAYQNASTPVPQGANHSSTRTSQTLGRIPSANSHTMLCESNKGNQPSCSNGNELPTLLSETQQQQLRRHRDIPPELWDEMAKLRLRRLSLEEKIGSLLSNINAQTERFGLLMEVQGVNSYSTESVNRAIEMIRQKRA</sequence>
<feature type="compositionally biased region" description="Polar residues" evidence="1">
    <location>
        <begin position="192"/>
        <end position="206"/>
    </location>
</feature>
<evidence type="ECO:0000313" key="2">
    <source>
        <dbReference type="EMBL" id="RHW71988.1"/>
    </source>
</evidence>
<proteinExistence type="predicted"/>
<protein>
    <submittedName>
        <fullName evidence="2">Uncharacterized protein</fullName>
    </submittedName>
</protein>
<dbReference type="Proteomes" id="UP000266743">
    <property type="component" value="Chromosome 6"/>
</dbReference>